<dbReference type="AlphaFoldDB" id="A0A0F8ZKE5"/>
<feature type="region of interest" description="Disordered" evidence="1">
    <location>
        <begin position="1"/>
        <end position="29"/>
    </location>
</feature>
<evidence type="ECO:0000313" key="2">
    <source>
        <dbReference type="EMBL" id="KKK86495.1"/>
    </source>
</evidence>
<evidence type="ECO:0000256" key="1">
    <source>
        <dbReference type="SAM" id="MobiDB-lite"/>
    </source>
</evidence>
<organism evidence="2">
    <name type="scientific">marine sediment metagenome</name>
    <dbReference type="NCBI Taxonomy" id="412755"/>
    <lineage>
        <taxon>unclassified sequences</taxon>
        <taxon>metagenomes</taxon>
        <taxon>ecological metagenomes</taxon>
    </lineage>
</organism>
<gene>
    <name evidence="2" type="ORF">LCGC14_2762660</name>
</gene>
<comment type="caution">
    <text evidence="2">The sequence shown here is derived from an EMBL/GenBank/DDBJ whole genome shotgun (WGS) entry which is preliminary data.</text>
</comment>
<accession>A0A0F8ZKE5</accession>
<dbReference type="EMBL" id="LAZR01050819">
    <property type="protein sequence ID" value="KKK86495.1"/>
    <property type="molecule type" value="Genomic_DNA"/>
</dbReference>
<feature type="non-terminal residue" evidence="2">
    <location>
        <position position="1"/>
    </location>
</feature>
<feature type="compositionally biased region" description="Pro residues" evidence="1">
    <location>
        <begin position="10"/>
        <end position="24"/>
    </location>
</feature>
<sequence length="113" mass="12666">YWYNGTCHPTPEPVKPPPPPPPPPPKDDDEWATYKMEVRCLAAGFYWWEGACHENPKVVTPGVPNPVKEFSKQVSEYCATIPLTRPLEIINCGILTAILKITADVFDFLGAKR</sequence>
<reference evidence="2" key="1">
    <citation type="journal article" date="2015" name="Nature">
        <title>Complex archaea that bridge the gap between prokaryotes and eukaryotes.</title>
        <authorList>
            <person name="Spang A."/>
            <person name="Saw J.H."/>
            <person name="Jorgensen S.L."/>
            <person name="Zaremba-Niedzwiedzka K."/>
            <person name="Martijn J."/>
            <person name="Lind A.E."/>
            <person name="van Eijk R."/>
            <person name="Schleper C."/>
            <person name="Guy L."/>
            <person name="Ettema T.J."/>
        </authorList>
    </citation>
    <scope>NUCLEOTIDE SEQUENCE</scope>
</reference>
<protein>
    <submittedName>
        <fullName evidence="2">Uncharacterized protein</fullName>
    </submittedName>
</protein>
<name>A0A0F8ZKE5_9ZZZZ</name>
<proteinExistence type="predicted"/>